<evidence type="ECO:0000313" key="2">
    <source>
        <dbReference type="Proteomes" id="UP001560573"/>
    </source>
</evidence>
<sequence length="354" mass="38439">MKFYHYCLPGLLILSLLSWKKKDPNVTTSIVSHGQMPNAINDKSGNLHLVYGNGDSILYCMSTDGGRNFSKPSLVAKVNNLMLAYSRGPQIAATEAGITVMASNTGGDIFSFTKTSPERWSSPTRVNDIDTVAKEGLMSLSGDKNLLYAVWLDLRGNKRNKIVGASSTDGGKTWSKNKLIYSSPDSTVCECCKPSVYVKNNTIKVMFRNWLQGNRDLYLIQSLDNGVSFGQATKLGTESWALNGCPMDGGGITVTDDGKTETVWRRKATIYAEEPGKPEKEIGEGKSCVITAIANNITYAWVNKGEITCLLPGGSKVTLGKGSFPVLKPANNKAVLCVWEDNKQIKTATVALKD</sequence>
<dbReference type="RefSeq" id="WP_369329726.1">
    <property type="nucleotide sequence ID" value="NZ_JAULBC010000003.1"/>
</dbReference>
<dbReference type="SUPFAM" id="SSF50939">
    <property type="entry name" value="Sialidases"/>
    <property type="match status" value="1"/>
</dbReference>
<dbReference type="GO" id="GO:0016798">
    <property type="term" value="F:hydrolase activity, acting on glycosyl bonds"/>
    <property type="evidence" value="ECO:0007669"/>
    <property type="project" value="UniProtKB-KW"/>
</dbReference>
<protein>
    <submittedName>
        <fullName evidence="1">Sialidase family protein</fullName>
        <ecNumber evidence="1">3.2.1.-</ecNumber>
    </submittedName>
</protein>
<keyword evidence="2" id="KW-1185">Reference proteome</keyword>
<reference evidence="1 2" key="1">
    <citation type="submission" date="2023-07" db="EMBL/GenBank/DDBJ databases">
        <authorList>
            <person name="Lian W.-H."/>
        </authorList>
    </citation>
    <scope>NUCLEOTIDE SEQUENCE [LARGE SCALE GENOMIC DNA]</scope>
    <source>
        <strain evidence="1 2">SYSU DXS3180</strain>
    </source>
</reference>
<keyword evidence="1" id="KW-0326">Glycosidase</keyword>
<evidence type="ECO:0000313" key="1">
    <source>
        <dbReference type="EMBL" id="MEX6688317.1"/>
    </source>
</evidence>
<dbReference type="CDD" id="cd15482">
    <property type="entry name" value="Sialidase_non-viral"/>
    <property type="match status" value="1"/>
</dbReference>
<accession>A0ABV3ZEM4</accession>
<keyword evidence="1" id="KW-0378">Hydrolase</keyword>
<dbReference type="InterPro" id="IPR036278">
    <property type="entry name" value="Sialidase_sf"/>
</dbReference>
<dbReference type="Gene3D" id="2.120.10.10">
    <property type="match status" value="1"/>
</dbReference>
<dbReference type="EC" id="3.2.1.-" evidence="1"/>
<gene>
    <name evidence="1" type="ORF">QTN47_12460</name>
</gene>
<name>A0ABV3ZEM4_9BACT</name>
<organism evidence="1 2">
    <name type="scientific">Danxiaibacter flavus</name>
    <dbReference type="NCBI Taxonomy" id="3049108"/>
    <lineage>
        <taxon>Bacteria</taxon>
        <taxon>Pseudomonadati</taxon>
        <taxon>Bacteroidota</taxon>
        <taxon>Chitinophagia</taxon>
        <taxon>Chitinophagales</taxon>
        <taxon>Chitinophagaceae</taxon>
        <taxon>Danxiaibacter</taxon>
    </lineage>
</organism>
<dbReference type="EMBL" id="JAULBC010000003">
    <property type="protein sequence ID" value="MEX6688317.1"/>
    <property type="molecule type" value="Genomic_DNA"/>
</dbReference>
<comment type="caution">
    <text evidence="1">The sequence shown here is derived from an EMBL/GenBank/DDBJ whole genome shotgun (WGS) entry which is preliminary data.</text>
</comment>
<proteinExistence type="predicted"/>
<dbReference type="Proteomes" id="UP001560573">
    <property type="component" value="Unassembled WGS sequence"/>
</dbReference>